<evidence type="ECO:0000256" key="3">
    <source>
        <dbReference type="SAM" id="MobiDB-lite"/>
    </source>
</evidence>
<dbReference type="InterPro" id="IPR035892">
    <property type="entry name" value="C2_domain_sf"/>
</dbReference>
<dbReference type="GO" id="GO:0048791">
    <property type="term" value="P:calcium ion-regulated exocytosis of neurotransmitter"/>
    <property type="evidence" value="ECO:0007669"/>
    <property type="project" value="TreeGrafter"/>
</dbReference>
<protein>
    <submittedName>
        <fullName evidence="5">GM14110</fullName>
    </submittedName>
</protein>
<feature type="region of interest" description="Disordered" evidence="3">
    <location>
        <begin position="133"/>
        <end position="152"/>
    </location>
</feature>
<evidence type="ECO:0000256" key="2">
    <source>
        <dbReference type="ARBA" id="ARBA00034103"/>
    </source>
</evidence>
<feature type="domain" description="C2" evidence="4">
    <location>
        <begin position="232"/>
        <end position="394"/>
    </location>
</feature>
<proteinExistence type="predicted"/>
<reference evidence="5 6" key="1">
    <citation type="journal article" date="2007" name="Nature">
        <title>Evolution of genes and genomes on the Drosophila phylogeny.</title>
        <authorList>
            <consortium name="Drosophila 12 Genomes Consortium"/>
            <person name="Clark A.G."/>
            <person name="Eisen M.B."/>
            <person name="Smith D.R."/>
            <person name="Bergman C.M."/>
            <person name="Oliver B."/>
            <person name="Markow T.A."/>
            <person name="Kaufman T.C."/>
            <person name="Kellis M."/>
            <person name="Gelbart W."/>
            <person name="Iyer V.N."/>
            <person name="Pollard D.A."/>
            <person name="Sackton T.B."/>
            <person name="Larracuente A.M."/>
            <person name="Singh N.D."/>
            <person name="Abad J.P."/>
            <person name="Abt D.N."/>
            <person name="Adryan B."/>
            <person name="Aguade M."/>
            <person name="Akashi H."/>
            <person name="Anderson W.W."/>
            <person name="Aquadro C.F."/>
            <person name="Ardell D.H."/>
            <person name="Arguello R."/>
            <person name="Artieri C.G."/>
            <person name="Barbash D.A."/>
            <person name="Barker D."/>
            <person name="Barsanti P."/>
            <person name="Batterham P."/>
            <person name="Batzoglou S."/>
            <person name="Begun D."/>
            <person name="Bhutkar A."/>
            <person name="Blanco E."/>
            <person name="Bosak S.A."/>
            <person name="Bradley R.K."/>
            <person name="Brand A.D."/>
            <person name="Brent M.R."/>
            <person name="Brooks A.N."/>
            <person name="Brown R.H."/>
            <person name="Butlin R.K."/>
            <person name="Caggese C."/>
            <person name="Calvi B.R."/>
            <person name="Bernardo de Carvalho A."/>
            <person name="Caspi A."/>
            <person name="Castrezana S."/>
            <person name="Celniker S.E."/>
            <person name="Chang J.L."/>
            <person name="Chapple C."/>
            <person name="Chatterji S."/>
            <person name="Chinwalla A."/>
            <person name="Civetta A."/>
            <person name="Clifton S.W."/>
            <person name="Comeron J.M."/>
            <person name="Costello J.C."/>
            <person name="Coyne J.A."/>
            <person name="Daub J."/>
            <person name="David R.G."/>
            <person name="Delcher A.L."/>
            <person name="Delehaunty K."/>
            <person name="Do C.B."/>
            <person name="Ebling H."/>
            <person name="Edwards K."/>
            <person name="Eickbush T."/>
            <person name="Evans J.D."/>
            <person name="Filipski A."/>
            <person name="Findeiss S."/>
            <person name="Freyhult E."/>
            <person name="Fulton L."/>
            <person name="Fulton R."/>
            <person name="Garcia A.C."/>
            <person name="Gardiner A."/>
            <person name="Garfield D.A."/>
            <person name="Garvin B.E."/>
            <person name="Gibson G."/>
            <person name="Gilbert D."/>
            <person name="Gnerre S."/>
            <person name="Godfrey J."/>
            <person name="Good R."/>
            <person name="Gotea V."/>
            <person name="Gravely B."/>
            <person name="Greenberg A.J."/>
            <person name="Griffiths-Jones S."/>
            <person name="Gross S."/>
            <person name="Guigo R."/>
            <person name="Gustafson E.A."/>
            <person name="Haerty W."/>
            <person name="Hahn M.W."/>
            <person name="Halligan D.L."/>
            <person name="Halpern A.L."/>
            <person name="Halter G.M."/>
            <person name="Han M.V."/>
            <person name="Heger A."/>
            <person name="Hillier L."/>
            <person name="Hinrichs A.S."/>
            <person name="Holmes I."/>
            <person name="Hoskins R.A."/>
            <person name="Hubisz M.J."/>
            <person name="Hultmark D."/>
            <person name="Huntley M.A."/>
            <person name="Jaffe D.B."/>
            <person name="Jagadeeshan S."/>
            <person name="Jeck W.R."/>
            <person name="Johnson J."/>
            <person name="Jones C.D."/>
            <person name="Jordan W.C."/>
            <person name="Karpen G.H."/>
            <person name="Kataoka E."/>
            <person name="Keightley P.D."/>
            <person name="Kheradpour P."/>
            <person name="Kirkness E.F."/>
            <person name="Koerich L.B."/>
            <person name="Kristiansen K."/>
            <person name="Kudrna D."/>
            <person name="Kulathinal R.J."/>
            <person name="Kumar S."/>
            <person name="Kwok R."/>
            <person name="Lander E."/>
            <person name="Langley C.H."/>
            <person name="Lapoint R."/>
            <person name="Lazzaro B.P."/>
            <person name="Lee S.J."/>
            <person name="Levesque L."/>
            <person name="Li R."/>
            <person name="Lin C.F."/>
            <person name="Lin M.F."/>
            <person name="Lindblad-Toh K."/>
            <person name="Llopart A."/>
            <person name="Long M."/>
            <person name="Low L."/>
            <person name="Lozovsky E."/>
            <person name="Lu J."/>
            <person name="Luo M."/>
            <person name="Machado C.A."/>
            <person name="Makalowski W."/>
            <person name="Marzo M."/>
            <person name="Matsuda M."/>
            <person name="Matzkin L."/>
            <person name="McAllister B."/>
            <person name="McBride C.S."/>
            <person name="McKernan B."/>
            <person name="McKernan K."/>
            <person name="Mendez-Lago M."/>
            <person name="Minx P."/>
            <person name="Mollenhauer M.U."/>
            <person name="Montooth K."/>
            <person name="Mount S.M."/>
            <person name="Mu X."/>
            <person name="Myers E."/>
            <person name="Negre B."/>
            <person name="Newfeld S."/>
            <person name="Nielsen R."/>
            <person name="Noor M.A."/>
            <person name="O'Grady P."/>
            <person name="Pachter L."/>
            <person name="Papaceit M."/>
            <person name="Parisi M.J."/>
            <person name="Parisi M."/>
            <person name="Parts L."/>
            <person name="Pedersen J.S."/>
            <person name="Pesole G."/>
            <person name="Phillippy A.M."/>
            <person name="Ponting C.P."/>
            <person name="Pop M."/>
            <person name="Porcelli D."/>
            <person name="Powell J.R."/>
            <person name="Prohaska S."/>
            <person name="Pruitt K."/>
            <person name="Puig M."/>
            <person name="Quesneville H."/>
            <person name="Ram K.R."/>
            <person name="Rand D."/>
            <person name="Rasmussen M.D."/>
            <person name="Reed L.K."/>
            <person name="Reenan R."/>
            <person name="Reily A."/>
            <person name="Remington K.A."/>
            <person name="Rieger T.T."/>
            <person name="Ritchie M.G."/>
            <person name="Robin C."/>
            <person name="Rogers Y.H."/>
            <person name="Rohde C."/>
            <person name="Rozas J."/>
            <person name="Rubenfield M.J."/>
            <person name="Ruiz A."/>
            <person name="Russo S."/>
            <person name="Salzberg S.L."/>
            <person name="Sanchez-Gracia A."/>
            <person name="Saranga D.J."/>
            <person name="Sato H."/>
            <person name="Schaeffer S.W."/>
            <person name="Schatz M.C."/>
            <person name="Schlenke T."/>
            <person name="Schwartz R."/>
            <person name="Segarra C."/>
            <person name="Singh R.S."/>
            <person name="Sirot L."/>
            <person name="Sirota M."/>
            <person name="Sisneros N.B."/>
            <person name="Smith C.D."/>
            <person name="Smith T.F."/>
            <person name="Spieth J."/>
            <person name="Stage D.E."/>
            <person name="Stark A."/>
            <person name="Stephan W."/>
            <person name="Strausberg R.L."/>
            <person name="Strempel S."/>
            <person name="Sturgill D."/>
            <person name="Sutton G."/>
            <person name="Sutton G.G."/>
            <person name="Tao W."/>
            <person name="Teichmann S."/>
            <person name="Tobari Y.N."/>
            <person name="Tomimura Y."/>
            <person name="Tsolas J.M."/>
            <person name="Valente V.L."/>
            <person name="Venter E."/>
            <person name="Venter J.C."/>
            <person name="Vicario S."/>
            <person name="Vieira F.G."/>
            <person name="Vilella A.J."/>
            <person name="Villasante A."/>
            <person name="Walenz B."/>
            <person name="Wang J."/>
            <person name="Wasserman M."/>
            <person name="Watts T."/>
            <person name="Wilson D."/>
            <person name="Wilson R.K."/>
            <person name="Wing R.A."/>
            <person name="Wolfner M.F."/>
            <person name="Wong A."/>
            <person name="Wong G.K."/>
            <person name="Wu C.I."/>
            <person name="Wu G."/>
            <person name="Yamamoto D."/>
            <person name="Yang H.P."/>
            <person name="Yang S.P."/>
            <person name="Yorke J.A."/>
            <person name="Yoshida K."/>
            <person name="Zdobnov E."/>
            <person name="Zhang P."/>
            <person name="Zhang Y."/>
            <person name="Zimin A.V."/>
            <person name="Baldwin J."/>
            <person name="Abdouelleil A."/>
            <person name="Abdulkadir J."/>
            <person name="Abebe A."/>
            <person name="Abera B."/>
            <person name="Abreu J."/>
            <person name="Acer S.C."/>
            <person name="Aftuck L."/>
            <person name="Alexander A."/>
            <person name="An P."/>
            <person name="Anderson E."/>
            <person name="Anderson S."/>
            <person name="Arachi H."/>
            <person name="Azer M."/>
            <person name="Bachantsang P."/>
            <person name="Barry A."/>
            <person name="Bayul T."/>
            <person name="Berlin A."/>
            <person name="Bessette D."/>
            <person name="Bloom T."/>
            <person name="Blye J."/>
            <person name="Boguslavskiy L."/>
            <person name="Bonnet C."/>
            <person name="Boukhgalter B."/>
            <person name="Bourzgui I."/>
            <person name="Brown A."/>
            <person name="Cahill P."/>
            <person name="Channer S."/>
            <person name="Cheshatsang Y."/>
            <person name="Chuda L."/>
            <person name="Citroen M."/>
            <person name="Collymore A."/>
            <person name="Cooke P."/>
            <person name="Costello M."/>
            <person name="D'Aco K."/>
            <person name="Daza R."/>
            <person name="De Haan G."/>
            <person name="DeGray S."/>
            <person name="DeMaso C."/>
            <person name="Dhargay N."/>
            <person name="Dooley K."/>
            <person name="Dooley E."/>
            <person name="Doricent M."/>
            <person name="Dorje P."/>
            <person name="Dorjee K."/>
            <person name="Dupes A."/>
            <person name="Elong R."/>
            <person name="Falk J."/>
            <person name="Farina A."/>
            <person name="Faro S."/>
            <person name="Ferguson D."/>
            <person name="Fisher S."/>
            <person name="Foley C.D."/>
            <person name="Franke A."/>
            <person name="Friedrich D."/>
            <person name="Gadbois L."/>
            <person name="Gearin G."/>
            <person name="Gearin C.R."/>
            <person name="Giannoukos G."/>
            <person name="Goode T."/>
            <person name="Graham J."/>
            <person name="Grandbois E."/>
            <person name="Grewal S."/>
            <person name="Gyaltsen K."/>
            <person name="Hafez N."/>
            <person name="Hagos B."/>
            <person name="Hall J."/>
            <person name="Henson C."/>
            <person name="Hollinger A."/>
            <person name="Honan T."/>
            <person name="Huard M.D."/>
            <person name="Hughes L."/>
            <person name="Hurhula B."/>
            <person name="Husby M.E."/>
            <person name="Kamat A."/>
            <person name="Kanga B."/>
            <person name="Kashin S."/>
            <person name="Khazanovich D."/>
            <person name="Kisner P."/>
            <person name="Lance K."/>
            <person name="Lara M."/>
            <person name="Lee W."/>
            <person name="Lennon N."/>
            <person name="Letendre F."/>
            <person name="LeVine R."/>
            <person name="Lipovsky A."/>
            <person name="Liu X."/>
            <person name="Liu J."/>
            <person name="Liu S."/>
            <person name="Lokyitsang T."/>
            <person name="Lokyitsang Y."/>
            <person name="Lubonja R."/>
            <person name="Lui A."/>
            <person name="MacDonald P."/>
            <person name="Magnisalis V."/>
            <person name="Maru K."/>
            <person name="Matthews C."/>
            <person name="McCusker W."/>
            <person name="McDonough S."/>
            <person name="Mehta T."/>
            <person name="Meldrim J."/>
            <person name="Meneus L."/>
            <person name="Mihai O."/>
            <person name="Mihalev A."/>
            <person name="Mihova T."/>
            <person name="Mittelman R."/>
            <person name="Mlenga V."/>
            <person name="Montmayeur A."/>
            <person name="Mulrain L."/>
            <person name="Navidi A."/>
            <person name="Naylor J."/>
            <person name="Negash T."/>
            <person name="Nguyen T."/>
            <person name="Nguyen N."/>
            <person name="Nicol R."/>
            <person name="Norbu C."/>
            <person name="Norbu N."/>
            <person name="Novod N."/>
            <person name="O'Neill B."/>
            <person name="Osman S."/>
            <person name="Markiewicz E."/>
            <person name="Oyono O.L."/>
            <person name="Patti C."/>
            <person name="Phunkhang P."/>
            <person name="Pierre F."/>
            <person name="Priest M."/>
            <person name="Raghuraman S."/>
            <person name="Rege F."/>
            <person name="Reyes R."/>
            <person name="Rise C."/>
            <person name="Rogov P."/>
            <person name="Ross K."/>
            <person name="Ryan E."/>
            <person name="Settipalli S."/>
            <person name="Shea T."/>
            <person name="Sherpa N."/>
            <person name="Shi L."/>
            <person name="Shih D."/>
            <person name="Sparrow T."/>
            <person name="Spaulding J."/>
            <person name="Stalker J."/>
            <person name="Stange-Thomann N."/>
            <person name="Stavropoulos S."/>
            <person name="Stone C."/>
            <person name="Strader C."/>
            <person name="Tesfaye S."/>
            <person name="Thomson T."/>
            <person name="Thoulutsang Y."/>
            <person name="Thoulutsang D."/>
            <person name="Topham K."/>
            <person name="Topping I."/>
            <person name="Tsamla T."/>
            <person name="Vassiliev H."/>
            <person name="Vo A."/>
            <person name="Wangchuk T."/>
            <person name="Wangdi T."/>
            <person name="Weiand M."/>
            <person name="Wilkinson J."/>
            <person name="Wilson A."/>
            <person name="Yadav S."/>
            <person name="Young G."/>
            <person name="Yu Q."/>
            <person name="Zembek L."/>
            <person name="Zhong D."/>
            <person name="Zimmer A."/>
            <person name="Zwirko Z."/>
            <person name="Jaffe D.B."/>
            <person name="Alvarez P."/>
            <person name="Brockman W."/>
            <person name="Butler J."/>
            <person name="Chin C."/>
            <person name="Gnerre S."/>
            <person name="Grabherr M."/>
            <person name="Kleber M."/>
            <person name="Mauceli E."/>
            <person name="MacCallum I."/>
        </authorList>
    </citation>
    <scope>NUCLEOTIDE SEQUENCE [LARGE SCALE GENOMIC DNA]</scope>
    <source>
        <strain evidence="6">Rob3c / Tucson 14021-0248.25</strain>
    </source>
</reference>
<dbReference type="InterPro" id="IPR000008">
    <property type="entry name" value="C2_dom"/>
</dbReference>
<evidence type="ECO:0000313" key="6">
    <source>
        <dbReference type="Proteomes" id="UP000001292"/>
    </source>
</evidence>
<keyword evidence="6" id="KW-1185">Reference proteome</keyword>
<dbReference type="EMBL" id="CH480817">
    <property type="protein sequence ID" value="EDW50224.1"/>
    <property type="molecule type" value="Genomic_DNA"/>
</dbReference>
<feature type="compositionally biased region" description="Polar residues" evidence="3">
    <location>
        <begin position="84"/>
        <end position="95"/>
    </location>
</feature>
<keyword evidence="1" id="KW-0770">Synapse</keyword>
<dbReference type="OMA" id="CIVMRLM"/>
<dbReference type="GO" id="GO:0097091">
    <property type="term" value="P:synaptic vesicle clustering"/>
    <property type="evidence" value="ECO:0007669"/>
    <property type="project" value="EnsemblMetazoa"/>
</dbReference>
<dbReference type="GO" id="GO:1904071">
    <property type="term" value="P:presynaptic active zone assembly"/>
    <property type="evidence" value="ECO:0007669"/>
    <property type="project" value="EnsemblMetazoa"/>
</dbReference>
<evidence type="ECO:0000313" key="5">
    <source>
        <dbReference type="EMBL" id="EDW50224.1"/>
    </source>
</evidence>
<dbReference type="GO" id="GO:0001956">
    <property type="term" value="P:positive regulation of neurotransmitter secretion"/>
    <property type="evidence" value="ECO:0007669"/>
    <property type="project" value="EnsemblMetazoa"/>
</dbReference>
<feature type="compositionally biased region" description="Basic and acidic residues" evidence="3">
    <location>
        <begin position="305"/>
        <end position="314"/>
    </location>
</feature>
<dbReference type="Proteomes" id="UP000001292">
    <property type="component" value="Unassembled WGS sequence"/>
</dbReference>
<accession>B4HTF3</accession>
<feature type="compositionally biased region" description="Polar residues" evidence="3">
    <location>
        <begin position="104"/>
        <end position="115"/>
    </location>
</feature>
<dbReference type="PANTHER" id="PTHR12157:SF24">
    <property type="entry name" value="FIFE, ISOFORM D"/>
    <property type="match status" value="1"/>
</dbReference>
<dbReference type="GO" id="GO:0042391">
    <property type="term" value="P:regulation of membrane potential"/>
    <property type="evidence" value="ECO:0007669"/>
    <property type="project" value="TreeGrafter"/>
</dbReference>
<dbReference type="AlphaFoldDB" id="B4HTF3"/>
<feature type="compositionally biased region" description="Polar residues" evidence="3">
    <location>
        <begin position="133"/>
        <end position="143"/>
    </location>
</feature>
<dbReference type="GO" id="GO:0048788">
    <property type="term" value="C:cytoskeleton of presynaptic active zone"/>
    <property type="evidence" value="ECO:0007669"/>
    <property type="project" value="EnsemblMetazoa"/>
</dbReference>
<evidence type="ECO:0000256" key="1">
    <source>
        <dbReference type="ARBA" id="ARBA00023018"/>
    </source>
</evidence>
<dbReference type="HOGENOM" id="CLU_716244_0_0_1"/>
<gene>
    <name evidence="5" type="primary">Dsec\GM14110</name>
    <name evidence="5" type="ORF">Dsec_GM14110</name>
</gene>
<organism evidence="6">
    <name type="scientific">Drosophila sechellia</name>
    <name type="common">Fruit fly</name>
    <dbReference type="NCBI Taxonomy" id="7238"/>
    <lineage>
        <taxon>Eukaryota</taxon>
        <taxon>Metazoa</taxon>
        <taxon>Ecdysozoa</taxon>
        <taxon>Arthropoda</taxon>
        <taxon>Hexapoda</taxon>
        <taxon>Insecta</taxon>
        <taxon>Pterygota</taxon>
        <taxon>Neoptera</taxon>
        <taxon>Endopterygota</taxon>
        <taxon>Diptera</taxon>
        <taxon>Brachycera</taxon>
        <taxon>Muscomorpha</taxon>
        <taxon>Ephydroidea</taxon>
        <taxon>Drosophilidae</taxon>
        <taxon>Drosophila</taxon>
        <taxon>Sophophora</taxon>
    </lineage>
</organism>
<feature type="compositionally biased region" description="Polar residues" evidence="3">
    <location>
        <begin position="20"/>
        <end position="32"/>
    </location>
</feature>
<dbReference type="Pfam" id="PF00168">
    <property type="entry name" value="C2"/>
    <property type="match status" value="2"/>
</dbReference>
<dbReference type="PANTHER" id="PTHR12157">
    <property type="entry name" value="REGULATING SYNAPTIC MEMBRANE EXOCYTOSIS PROTEIN"/>
    <property type="match status" value="1"/>
</dbReference>
<comment type="subcellular location">
    <subcellularLocation>
        <location evidence="2">Synapse</location>
    </subcellularLocation>
</comment>
<dbReference type="GO" id="GO:2000809">
    <property type="term" value="P:positive regulation of synaptic vesicle clustering"/>
    <property type="evidence" value="ECO:0007669"/>
    <property type="project" value="EnsemblMetazoa"/>
</dbReference>
<dbReference type="PROSITE" id="PS50004">
    <property type="entry name" value="C2"/>
    <property type="match status" value="1"/>
</dbReference>
<dbReference type="GO" id="GO:0044325">
    <property type="term" value="F:transmembrane transporter binding"/>
    <property type="evidence" value="ECO:0007669"/>
    <property type="project" value="TreeGrafter"/>
</dbReference>
<sequence>MLIRTNEFPNRASRVGLPSGPSSRKSSVLDLSQQHQQQLQQLQQLQLQQQQYLQQQLPMGMGNADTSPPSEDEDKRYRPRWKGSGSQLPPQSPKQALSRLKQAASASNVAQDTQRQGQLLATNPLQQRKSSMFQLNESQASPPTTTTTTLQRKGSMYVAKVTETPPLGTPTRKGSVYQRSGVGLGVDSPGADSPQRKQSVVKTLSGSYVNICPLTGGESSYGLKLGPSQIHPKGYRLTTARYGELKMGFLKIKGNVEVELICARNIVNEDCETPPDTYVKCYIKDGDRLRHKKKTRDGDDADEEPALRHPDTGRGHVRMLLPAACIVMRLMVTGRPSRIDEANFRAQRSSDVFGRNIVIMVWQRCVGFEHNQGLGGTEVNLDKLSIGQPINGWYPLFPMHSYGGSDSDNSP</sequence>
<feature type="region of interest" description="Disordered" evidence="3">
    <location>
        <begin position="292"/>
        <end position="314"/>
    </location>
</feature>
<dbReference type="SUPFAM" id="SSF49562">
    <property type="entry name" value="C2 domain (Calcium/lipid-binding domain, CaLB)"/>
    <property type="match status" value="2"/>
</dbReference>
<dbReference type="InterPro" id="IPR039032">
    <property type="entry name" value="Rim-like"/>
</dbReference>
<dbReference type="Gene3D" id="2.60.40.150">
    <property type="entry name" value="C2 domain"/>
    <property type="match status" value="1"/>
</dbReference>
<dbReference type="STRING" id="7238.B4HTF3"/>
<dbReference type="GO" id="GO:0031267">
    <property type="term" value="F:small GTPase binding"/>
    <property type="evidence" value="ECO:0007669"/>
    <property type="project" value="InterPro"/>
</dbReference>
<name>B4HTF3_DROSE</name>
<dbReference type="GO" id="GO:0042734">
    <property type="term" value="C:presynaptic membrane"/>
    <property type="evidence" value="ECO:0007669"/>
    <property type="project" value="TreeGrafter"/>
</dbReference>
<feature type="region of interest" description="Disordered" evidence="3">
    <location>
        <begin position="59"/>
        <end position="115"/>
    </location>
</feature>
<feature type="region of interest" description="Disordered" evidence="3">
    <location>
        <begin position="1"/>
        <end position="34"/>
    </location>
</feature>
<evidence type="ECO:0000259" key="4">
    <source>
        <dbReference type="PROSITE" id="PS50004"/>
    </source>
</evidence>
<dbReference type="PhylomeDB" id="B4HTF3"/>
<dbReference type="GO" id="GO:0048167">
    <property type="term" value="P:regulation of synaptic plasticity"/>
    <property type="evidence" value="ECO:0007669"/>
    <property type="project" value="TreeGrafter"/>
</dbReference>